<dbReference type="Proteomes" id="UP001317532">
    <property type="component" value="Chromosome"/>
</dbReference>
<name>A0AAN1XXZ9_UNVUL</name>
<evidence type="ECO:0000256" key="1">
    <source>
        <dbReference type="SAM" id="MobiDB-lite"/>
    </source>
</evidence>
<protein>
    <submittedName>
        <fullName evidence="2">Cytochrome c</fullName>
    </submittedName>
</protein>
<gene>
    <name evidence="2" type="ORF">WPS_27050</name>
</gene>
<feature type="region of interest" description="Disordered" evidence="1">
    <location>
        <begin position="128"/>
        <end position="157"/>
    </location>
</feature>
<proteinExistence type="predicted"/>
<dbReference type="InterPro" id="IPR036909">
    <property type="entry name" value="Cyt_c-like_dom_sf"/>
</dbReference>
<dbReference type="KEGG" id="vab:WPS_27050"/>
<keyword evidence="3" id="KW-1185">Reference proteome</keyword>
<reference evidence="2 3" key="1">
    <citation type="journal article" date="2022" name="ISME Commun">
        <title>Vulcanimicrobium alpinus gen. nov. sp. nov., the first cultivated representative of the candidate phylum 'Eremiobacterota', is a metabolically versatile aerobic anoxygenic phototroph.</title>
        <authorList>
            <person name="Yabe S."/>
            <person name="Muto K."/>
            <person name="Abe K."/>
            <person name="Yokota A."/>
            <person name="Staudigel H."/>
            <person name="Tebo B.M."/>
        </authorList>
    </citation>
    <scope>NUCLEOTIDE SEQUENCE [LARGE SCALE GENOMIC DNA]</scope>
    <source>
        <strain evidence="2 3">WC8-2</strain>
    </source>
</reference>
<dbReference type="EMBL" id="AP025523">
    <property type="protein sequence ID" value="BDE07429.1"/>
    <property type="molecule type" value="Genomic_DNA"/>
</dbReference>
<dbReference type="SUPFAM" id="SSF46626">
    <property type="entry name" value="Cytochrome c"/>
    <property type="match status" value="1"/>
</dbReference>
<evidence type="ECO:0000313" key="2">
    <source>
        <dbReference type="EMBL" id="BDE07429.1"/>
    </source>
</evidence>
<accession>A0AAN1XXZ9</accession>
<evidence type="ECO:0000313" key="3">
    <source>
        <dbReference type="Proteomes" id="UP001317532"/>
    </source>
</evidence>
<organism evidence="2 3">
    <name type="scientific">Vulcanimicrobium alpinum</name>
    <dbReference type="NCBI Taxonomy" id="3016050"/>
    <lineage>
        <taxon>Bacteria</taxon>
        <taxon>Bacillati</taxon>
        <taxon>Vulcanimicrobiota</taxon>
        <taxon>Vulcanimicrobiia</taxon>
        <taxon>Vulcanimicrobiales</taxon>
        <taxon>Vulcanimicrobiaceae</taxon>
        <taxon>Vulcanimicrobium</taxon>
    </lineage>
</organism>
<dbReference type="GO" id="GO:0020037">
    <property type="term" value="F:heme binding"/>
    <property type="evidence" value="ECO:0007669"/>
    <property type="project" value="InterPro"/>
</dbReference>
<dbReference type="AlphaFoldDB" id="A0AAN1XXZ9"/>
<sequence length="157" mass="17150">MLAIAVALSLGAGGRTPAAPSPRDRALLERGRMLVAYGSCNDCHTPGWRESDAFPAARWMTGTAIGFRGPWGTIYPTNVRLRFQQSTESDWLHEIATRAGHPPMKWTDLRALGLDDRRAIYRFIRSLGPAGAPAPRDVPPGREPATPYYDVNPQPAG</sequence>
<dbReference type="GO" id="GO:0009055">
    <property type="term" value="F:electron transfer activity"/>
    <property type="evidence" value="ECO:0007669"/>
    <property type="project" value="InterPro"/>
</dbReference>